<keyword evidence="2" id="KW-1185">Reference proteome</keyword>
<dbReference type="AlphaFoldDB" id="A0A8X6HZK3"/>
<reference evidence="1" key="1">
    <citation type="submission" date="2020-07" db="EMBL/GenBank/DDBJ databases">
        <title>Multicomponent nature underlies the extraordinary mechanical properties of spider dragline silk.</title>
        <authorList>
            <person name="Kono N."/>
            <person name="Nakamura H."/>
            <person name="Mori M."/>
            <person name="Yoshida Y."/>
            <person name="Ohtoshi R."/>
            <person name="Malay A.D."/>
            <person name="Moran D.A.P."/>
            <person name="Tomita M."/>
            <person name="Numata K."/>
            <person name="Arakawa K."/>
        </authorList>
    </citation>
    <scope>NUCLEOTIDE SEQUENCE</scope>
</reference>
<protein>
    <submittedName>
        <fullName evidence="1">Uncharacterized protein</fullName>
    </submittedName>
</protein>
<gene>
    <name evidence="1" type="ORF">TNCT_376171</name>
</gene>
<comment type="caution">
    <text evidence="1">The sequence shown here is derived from an EMBL/GenBank/DDBJ whole genome shotgun (WGS) entry which is preliminary data.</text>
</comment>
<evidence type="ECO:0000313" key="2">
    <source>
        <dbReference type="Proteomes" id="UP000887116"/>
    </source>
</evidence>
<dbReference type="EMBL" id="BMAO01029559">
    <property type="protein sequence ID" value="GFR32643.1"/>
    <property type="molecule type" value="Genomic_DNA"/>
</dbReference>
<accession>A0A8X6HZK3</accession>
<evidence type="ECO:0000313" key="1">
    <source>
        <dbReference type="EMBL" id="GFR32643.1"/>
    </source>
</evidence>
<dbReference type="Proteomes" id="UP000887116">
    <property type="component" value="Unassembled WGS sequence"/>
</dbReference>
<name>A0A8X6HZK3_TRICU</name>
<proteinExistence type="predicted"/>
<sequence>MVVGRLCTGIARGTGCCVEVWARNAGHSQQTLFVPKGGAVDLGSHPDGRQFVRVKRTTVQEWRTVTQGTRDLLGN</sequence>
<organism evidence="1 2">
    <name type="scientific">Trichonephila clavata</name>
    <name type="common">Joro spider</name>
    <name type="synonym">Nephila clavata</name>
    <dbReference type="NCBI Taxonomy" id="2740835"/>
    <lineage>
        <taxon>Eukaryota</taxon>
        <taxon>Metazoa</taxon>
        <taxon>Ecdysozoa</taxon>
        <taxon>Arthropoda</taxon>
        <taxon>Chelicerata</taxon>
        <taxon>Arachnida</taxon>
        <taxon>Araneae</taxon>
        <taxon>Araneomorphae</taxon>
        <taxon>Entelegynae</taxon>
        <taxon>Araneoidea</taxon>
        <taxon>Nephilidae</taxon>
        <taxon>Trichonephila</taxon>
    </lineage>
</organism>